<sequence>MVFTSDAKVILCHVFPTPESEMQLPADRPHPESSKSSDFHIEKLLLKYKENLSFNSELELVSGEPAVEIIRLANIYKADLVVIGSRGLVGMKRIVLGSVSTQVVEQANCSVLVVKPTS</sequence>
<dbReference type="Proteomes" id="UP001303285">
    <property type="component" value="Unassembled WGS sequence"/>
</dbReference>
<dbReference type="Pfam" id="PF00582">
    <property type="entry name" value="Usp"/>
    <property type="match status" value="1"/>
</dbReference>
<evidence type="ECO:0000256" key="1">
    <source>
        <dbReference type="ARBA" id="ARBA00008791"/>
    </source>
</evidence>
<dbReference type="CDD" id="cd00293">
    <property type="entry name" value="USP-like"/>
    <property type="match status" value="1"/>
</dbReference>
<evidence type="ECO:0000259" key="2">
    <source>
        <dbReference type="Pfam" id="PF00582"/>
    </source>
</evidence>
<proteinExistence type="inferred from homology"/>
<dbReference type="InterPro" id="IPR006015">
    <property type="entry name" value="Universal_stress_UspA"/>
</dbReference>
<dbReference type="GeneID" id="78017466"/>
<dbReference type="Gene3D" id="3.40.50.620">
    <property type="entry name" value="HUPs"/>
    <property type="match status" value="1"/>
</dbReference>
<organism evidence="3 4">
    <name type="scientific">Nodularia spumigena UHCC 0060</name>
    <dbReference type="NCBI Taxonomy" id="3110300"/>
    <lineage>
        <taxon>Bacteria</taxon>
        <taxon>Bacillati</taxon>
        <taxon>Cyanobacteriota</taxon>
        <taxon>Cyanophyceae</taxon>
        <taxon>Nostocales</taxon>
        <taxon>Nodulariaceae</taxon>
        <taxon>Nodularia</taxon>
    </lineage>
</organism>
<keyword evidence="4" id="KW-1185">Reference proteome</keyword>
<feature type="domain" description="UspA" evidence="2">
    <location>
        <begin position="5"/>
        <end position="115"/>
    </location>
</feature>
<evidence type="ECO:0000313" key="4">
    <source>
        <dbReference type="Proteomes" id="UP001303285"/>
    </source>
</evidence>
<dbReference type="PANTHER" id="PTHR46268:SF6">
    <property type="entry name" value="UNIVERSAL STRESS PROTEIN UP12"/>
    <property type="match status" value="1"/>
</dbReference>
<name>A0ABU5UXE9_NODSP</name>
<protein>
    <submittedName>
        <fullName evidence="3">Universal stress protein</fullName>
    </submittedName>
</protein>
<accession>A0ABU5UXE9</accession>
<dbReference type="RefSeq" id="WP_231859532.1">
    <property type="nucleotide sequence ID" value="NZ_JAYGHK010000080.1"/>
</dbReference>
<gene>
    <name evidence="3" type="ORF">VB695_19365</name>
</gene>
<evidence type="ECO:0000313" key="3">
    <source>
        <dbReference type="EMBL" id="MEA5610200.1"/>
    </source>
</evidence>
<dbReference type="EMBL" id="JAYGHK010000080">
    <property type="protein sequence ID" value="MEA5610200.1"/>
    <property type="molecule type" value="Genomic_DNA"/>
</dbReference>
<reference evidence="3 4" key="1">
    <citation type="submission" date="2023-12" db="EMBL/GenBank/DDBJ databases">
        <title>Baltic Sea Cyanobacteria.</title>
        <authorList>
            <person name="Delbaje E."/>
            <person name="Fewer D.P."/>
            <person name="Shishido T.K."/>
        </authorList>
    </citation>
    <scope>NUCLEOTIDE SEQUENCE [LARGE SCALE GENOMIC DNA]</scope>
    <source>
        <strain evidence="3 4">UHCC 0060</strain>
    </source>
</reference>
<comment type="similarity">
    <text evidence="1">Belongs to the universal stress protein A family.</text>
</comment>
<dbReference type="PANTHER" id="PTHR46268">
    <property type="entry name" value="STRESS RESPONSE PROTEIN NHAX"/>
    <property type="match status" value="1"/>
</dbReference>
<dbReference type="InterPro" id="IPR006016">
    <property type="entry name" value="UspA"/>
</dbReference>
<dbReference type="InterPro" id="IPR014729">
    <property type="entry name" value="Rossmann-like_a/b/a_fold"/>
</dbReference>
<comment type="caution">
    <text evidence="3">The sequence shown here is derived from an EMBL/GenBank/DDBJ whole genome shotgun (WGS) entry which is preliminary data.</text>
</comment>
<dbReference type="SUPFAM" id="SSF52402">
    <property type="entry name" value="Adenine nucleotide alpha hydrolases-like"/>
    <property type="match status" value="1"/>
</dbReference>
<dbReference type="PRINTS" id="PR01438">
    <property type="entry name" value="UNVRSLSTRESS"/>
</dbReference>